<dbReference type="PANTHER" id="PTHR23278:SF19">
    <property type="entry name" value="OBSCURIN"/>
    <property type="match status" value="1"/>
</dbReference>
<organism evidence="8 9">
    <name type="scientific">Tetranychus urticae</name>
    <name type="common">Two-spotted spider mite</name>
    <dbReference type="NCBI Taxonomy" id="32264"/>
    <lineage>
        <taxon>Eukaryota</taxon>
        <taxon>Metazoa</taxon>
        <taxon>Ecdysozoa</taxon>
        <taxon>Arthropoda</taxon>
        <taxon>Chelicerata</taxon>
        <taxon>Arachnida</taxon>
        <taxon>Acari</taxon>
        <taxon>Acariformes</taxon>
        <taxon>Trombidiformes</taxon>
        <taxon>Prostigmata</taxon>
        <taxon>Eleutherengona</taxon>
        <taxon>Raphignathae</taxon>
        <taxon>Tetranychoidea</taxon>
        <taxon>Tetranychidae</taxon>
        <taxon>Tetranychus</taxon>
    </lineage>
</organism>
<reference evidence="9" key="1">
    <citation type="submission" date="2011-08" db="EMBL/GenBank/DDBJ databases">
        <authorList>
            <person name="Rombauts S."/>
        </authorList>
    </citation>
    <scope>NUCLEOTIDE SEQUENCE</scope>
    <source>
        <strain evidence="9">London</strain>
    </source>
</reference>
<dbReference type="Gene3D" id="2.60.40.10">
    <property type="entry name" value="Immunoglobulins"/>
    <property type="match status" value="5"/>
</dbReference>
<feature type="domain" description="Ig-like" evidence="7">
    <location>
        <begin position="38"/>
        <end position="143"/>
    </location>
</feature>
<feature type="domain" description="Ig-like" evidence="7">
    <location>
        <begin position="354"/>
        <end position="446"/>
    </location>
</feature>
<keyword evidence="2 5" id="KW-0472">Membrane</keyword>
<feature type="transmembrane region" description="Helical" evidence="5">
    <location>
        <begin position="796"/>
        <end position="820"/>
    </location>
</feature>
<name>T1JRN6_TETUR</name>
<dbReference type="PROSITE" id="PS50835">
    <property type="entry name" value="IG_LIKE"/>
    <property type="match status" value="5"/>
</dbReference>
<dbReference type="SMART" id="SM00409">
    <property type="entry name" value="IG"/>
    <property type="match status" value="5"/>
</dbReference>
<keyword evidence="6" id="KW-0732">Signal</keyword>
<dbReference type="InterPro" id="IPR036179">
    <property type="entry name" value="Ig-like_dom_sf"/>
</dbReference>
<evidence type="ECO:0000259" key="7">
    <source>
        <dbReference type="PROSITE" id="PS50835"/>
    </source>
</evidence>
<dbReference type="PANTHER" id="PTHR23278">
    <property type="entry name" value="SIDESTEP PROTEIN"/>
    <property type="match status" value="1"/>
</dbReference>
<evidence type="ECO:0000256" key="3">
    <source>
        <dbReference type="ARBA" id="ARBA00023157"/>
    </source>
</evidence>
<feature type="compositionally biased region" description="Basic and acidic residues" evidence="4">
    <location>
        <begin position="650"/>
        <end position="659"/>
    </location>
</feature>
<keyword evidence="5" id="KW-0812">Transmembrane</keyword>
<dbReference type="Pfam" id="PF13927">
    <property type="entry name" value="Ig_3"/>
    <property type="match status" value="1"/>
</dbReference>
<evidence type="ECO:0000256" key="6">
    <source>
        <dbReference type="SAM" id="SignalP"/>
    </source>
</evidence>
<keyword evidence="9" id="KW-1185">Reference proteome</keyword>
<dbReference type="eggNOG" id="KOG3515">
    <property type="taxonomic scope" value="Eukaryota"/>
</dbReference>
<evidence type="ECO:0000256" key="2">
    <source>
        <dbReference type="ARBA" id="ARBA00023136"/>
    </source>
</evidence>
<sequence>MFNPIGFVLMITVRLIICGLCLSRIVVPYEVTPFTDQPFASLSYTAVVRGKAALPCHVTTSTPDDSVALILWYKDDALAPIYTLDARKGTLDQARTLIATVLQGRAFFNLHNRPAFLKIDPVRLSDSGEYRCRVDFKKARTINTVISLKVIVPPEEPIITNPDEVNLKGLIGPYNEGDTLKIICTTNGGKPRPSLTWWRDNSLLDDTFEYIDKEVTTNQLTILSLARHHLLSKLTCQAVNNNMTVPLATSITLELNLKPTEVHITQLSPILVASKQVTFECKTIGSRPKPNVYWLFDGKTHSTGISGDQVVTSRITIQVNKSHNGAMLSCIAENPKILNSQISDQLQLDVQYKPEVKLEFGSPTSSSTTIQEGNDVYFDCKIDSNPKPIKSVQWRFNGNQLSPKQGIIVSNQSLVLQKVSRHQSGLYQCIVTNSQGVGTSNEIKLEIRFAPVCLYGFILIYGIALHESAVLRCYVEANPEKVSFQWRFQDKPDLLSNSIQSKGKFSDLIYTVNSSDDYGIVHCTAKNDVGLQRSSCRFLIKPQVPPEFPYNCKIVNQSDDSLFISCIYTGNLNLSNNAQFMGSNGLRSDDALKPITIHPKTIYFAEVYTKNDQNLVINVTSTNAPYYYHDNSNGKRKNNKNENDGDGDNDDGKGEKNDENVELNGSKDGSSTNFLTQSSPELGETGDPFQIIDSLSRPIEFFITSLEPSTVFKINIYAVNSFGRSPSVTLEGSTLRSAEKLIDRSMGSEDGMADYGGNSISHRNGPAERSKSSSSSATSADLSFDDKVDLLRGFPLLLIILIGGVATVCGTVFLGIAAIFRLRRNILNHNGTNGSKEAKNLVNEETKNCTDEGDNENSFCATANCARISGVTSSQPYDGHPQYSQPHQREPNIQIHLFNGNNAQESTEDTRDCNVDFDAEEGPPDIIPSFNYLRRANMDKHSISHDCSENCTPSSIIHYAGLTFPVEELITSKHSPHQVMHTLTGVQFAPTDMNSINLNAAVKNNMNSNITSRYEDQKEGIEYAQGELVKTRVNIIGAGSAKFESSV</sequence>
<keyword evidence="5" id="KW-1133">Transmembrane helix</keyword>
<dbReference type="SUPFAM" id="SSF48726">
    <property type="entry name" value="Immunoglobulin"/>
    <property type="match status" value="5"/>
</dbReference>
<dbReference type="HOGENOM" id="CLU_291577_0_0_1"/>
<dbReference type="Proteomes" id="UP000015104">
    <property type="component" value="Unassembled WGS sequence"/>
</dbReference>
<dbReference type="GO" id="GO:0016020">
    <property type="term" value="C:membrane"/>
    <property type="evidence" value="ECO:0007669"/>
    <property type="project" value="UniProtKB-SubCell"/>
</dbReference>
<feature type="compositionally biased region" description="Polar residues" evidence="4">
    <location>
        <begin position="667"/>
        <end position="680"/>
    </location>
</feature>
<dbReference type="InterPro" id="IPR003598">
    <property type="entry name" value="Ig_sub2"/>
</dbReference>
<evidence type="ECO:0000256" key="5">
    <source>
        <dbReference type="SAM" id="Phobius"/>
    </source>
</evidence>
<dbReference type="STRING" id="32264.T1JRN6"/>
<dbReference type="InterPro" id="IPR003599">
    <property type="entry name" value="Ig_sub"/>
</dbReference>
<feature type="signal peptide" evidence="6">
    <location>
        <begin position="1"/>
        <end position="23"/>
    </location>
</feature>
<dbReference type="CDD" id="cd00096">
    <property type="entry name" value="Ig"/>
    <property type="match status" value="2"/>
</dbReference>
<evidence type="ECO:0000256" key="4">
    <source>
        <dbReference type="SAM" id="MobiDB-lite"/>
    </source>
</evidence>
<feature type="region of interest" description="Disordered" evidence="4">
    <location>
        <begin position="746"/>
        <end position="780"/>
    </location>
</feature>
<dbReference type="InterPro" id="IPR013162">
    <property type="entry name" value="CD80_C2-set"/>
</dbReference>
<dbReference type="InterPro" id="IPR007110">
    <property type="entry name" value="Ig-like_dom"/>
</dbReference>
<feature type="region of interest" description="Disordered" evidence="4">
    <location>
        <begin position="627"/>
        <end position="689"/>
    </location>
</feature>
<dbReference type="EnsemblMetazoa" id="tetur01g07530.1">
    <property type="protein sequence ID" value="tetur01g07530.1"/>
    <property type="gene ID" value="tetur01g07530"/>
</dbReference>
<dbReference type="SMART" id="SM00408">
    <property type="entry name" value="IGc2"/>
    <property type="match status" value="5"/>
</dbReference>
<evidence type="ECO:0000313" key="9">
    <source>
        <dbReference type="Proteomes" id="UP000015104"/>
    </source>
</evidence>
<protein>
    <recommendedName>
        <fullName evidence="7">Ig-like domain-containing protein</fullName>
    </recommendedName>
</protein>
<reference evidence="8" key="2">
    <citation type="submission" date="2015-06" db="UniProtKB">
        <authorList>
            <consortium name="EnsemblMetazoa"/>
        </authorList>
    </citation>
    <scope>IDENTIFICATION</scope>
</reference>
<dbReference type="AlphaFoldDB" id="T1JRN6"/>
<feature type="chain" id="PRO_5004579914" description="Ig-like domain-containing protein" evidence="6">
    <location>
        <begin position="24"/>
        <end position="1047"/>
    </location>
</feature>
<comment type="subcellular location">
    <subcellularLocation>
        <location evidence="1">Membrane</location>
        <topology evidence="1">Single-pass membrane protein</topology>
    </subcellularLocation>
</comment>
<keyword evidence="3" id="KW-1015">Disulfide bond</keyword>
<evidence type="ECO:0000256" key="1">
    <source>
        <dbReference type="ARBA" id="ARBA00004167"/>
    </source>
</evidence>
<feature type="domain" description="Ig-like" evidence="7">
    <location>
        <begin position="162"/>
        <end position="252"/>
    </location>
</feature>
<feature type="domain" description="Ig-like" evidence="7">
    <location>
        <begin position="259"/>
        <end position="349"/>
    </location>
</feature>
<evidence type="ECO:0000313" key="8">
    <source>
        <dbReference type="EnsemblMetazoa" id="tetur01g07530.1"/>
    </source>
</evidence>
<feature type="domain" description="Ig-like" evidence="7">
    <location>
        <begin position="467"/>
        <end position="527"/>
    </location>
</feature>
<dbReference type="EMBL" id="CAEY01000449">
    <property type="status" value="NOT_ANNOTATED_CDS"/>
    <property type="molecule type" value="Genomic_DNA"/>
</dbReference>
<dbReference type="Pfam" id="PF08205">
    <property type="entry name" value="C2-set_2"/>
    <property type="match status" value="2"/>
</dbReference>
<dbReference type="InterPro" id="IPR013783">
    <property type="entry name" value="Ig-like_fold"/>
</dbReference>
<accession>T1JRN6</accession>
<proteinExistence type="predicted"/>